<sequence length="1974" mass="217493">MLQALHEGLTKDVNDCSLRAIVISAISTGTPSVFSSGHNLKELRMGEDNSLKLQKEIFDTCSKVMLSIKESPVPVICEVNGLAAAAGCQLAASCDIVIASSNSTFSTPGANFGLFCSTPGIAVARSANPKLASMMLITGLPVTAGEALAGGLVSAVVPEHEVRVKTEKILDAIISKSRPVVEQGRRFLQKQVQVSDLTEAYCIGTEEMLDNLRLQDCQEGLNAFAEKRKPIKMEAVPRLPMLSFKMNTSTETSELSSVIKPLIAELFGEDPVMYSSEMRELDSLRATAVLARSSVEESAVIKRYYSQLHFLALRFPPLQESTHPLKFSWRAGNVANSKAISLPSLKFEMANVLFNIGAIESILGAENERADNDGLKAACFHFQVAAWVFETLLTGQEFRSQQRGNDMPEEHLLLMRKVMLAQAQECLLEKSMLDHRKNAAIVKIAHQIVEFYREAQKLLDKKSGLSETVESTSRAQWLRYAEFKEAFYNAVTYLYRGLQAEDESLMGQRQAFYQAASGALETAGKLTKGLWKVDRWTEALTFTSDIINGKLNAAKKENEFIYHEPIPELKTLPPSQGVSLVKGIPLDVSSEAVSGGDLLKGLISLEAHQASSMYSEEKAKLWRSICAKIREKDDELESTLNSYNLDHLDNLTMPEVLPPELVEACATLSVHPDAADKFQQSIQEHVSKLEALQKTINSIEELLRDDEDQEMDFQKITGPRQTSTVLREIGRELKKYQEVFQQVTSTGETLRKALDMSLPSLQLLMSPLQDLQAKVPSVRSLKTEEVELRLKRVQELMAKVDEMRRQRSFLASQLQDSLQSDDITKKLIAAAQTDLESVFASEMKKHSEITGLIEQNMKAQGNILSALADANAELGETRMGISATLQRRNEVLGDLMAAAKTLKDLEQKLEEGKNFCKKLDTNLNKLLSRAKSVVQVQAEERGARIQLKTTKATPVPPPTTVSQDTTPHRPPSAAGGATLKDILEQRKLAKSQASSLGGNQQHPVPTSVDPRSSGEAASWFQGPQTGAGVNTASQPVSTTAYPAYTYPPTAYSYPQTVAMPTAPSTTAPPQSTAPPAPVATQTAPPHVTVPPATAAPAPFPPAFGGPSNVPYSFPPATAAPPQPYSTSSTGETKLPYSASAMPNGHAPGAHSAPHAAPAPHVHHHAYYASYTPQMYNSPDTLPSYQKPAYSSHIPTEYHLVSSPSTTTQAGASQAARLTSFYATPIPRPHPGSVLPTVQPSHVSAHPGAQYYTPPEYGAYQATHQTPIYIGSSPHPQMYAKDWSKQTPTSSTLMSTGLQATRNPERLGGPVPAYYSHLYGQQQPQAIPPRHQPSQHQQPPHQPPQRLQEATQALQHHQPPHQQLPQYQHPQASQHQRPLQHQPQQPSHQTPQHLHQQPPQPLQHQPPQPLQHQQRQQSLQHQPPHHFQHQPSQSQQPCQPQPSQYQQPLQHQPPYQLQYQQPPPVDVLLSSVPPLQPTSAAPLVPKKVSPSPDARMVAGDSSAKAISTPATLIEDLEGLTISSLPTTSKQEVSTRVQSRSIQEVLQDPENRCKFEEEVDSTAKMVGVLESRSLNGPSQLDTIWRKYLEGQDSAGRSLPISVARCYPNKNRCPDTLPYDATRVELRGTKDDYINASHLKDSEKDDAIDFIVTQVPLPQTVEDFWTMVWESQSEILVSLLTVSEYQRANVSFFPVDRSQPFAVGPFEVVQQNLKKDSSTEQLTLLLRHKTVRSSRSLVMLRLLDWESSEVLSSFSLNVLRTYRQQRSSRPVVVHCFSGVGMTGVFALLVRSLAEIEKGMICGFPDVLSMAINLSHQRRGILQSSKEFLRVYEAILCHCWKLLGRSNKVHQLNPSLDKSSDSATQLTALVDRVMTDSKAPPIKEPTQDVPPPIREEIQDVAPPPDSGSQTALFQGDPAAESLGVTPQTFHLMSHGEKPKSPRTEFEKRTGNLLNQKQEEQASVDPLSSLDPLWTLKSK</sequence>
<evidence type="ECO:0000256" key="6">
    <source>
        <dbReference type="SAM" id="MobiDB-lite"/>
    </source>
</evidence>
<gene>
    <name evidence="7" type="ORF">CTOB1V02_LOCUS4115</name>
</gene>
<dbReference type="Pfam" id="PF13949">
    <property type="entry name" value="ALIX_LYPXL_bnd"/>
    <property type="match status" value="1"/>
</dbReference>
<dbReference type="SMART" id="SM01041">
    <property type="entry name" value="BRO1"/>
    <property type="match status" value="1"/>
</dbReference>
<evidence type="ECO:0000256" key="5">
    <source>
        <dbReference type="SAM" id="Coils"/>
    </source>
</evidence>
<feature type="region of interest" description="Disordered" evidence="6">
    <location>
        <begin position="989"/>
        <end position="1033"/>
    </location>
</feature>
<organism evidence="7">
    <name type="scientific">Cyprideis torosa</name>
    <dbReference type="NCBI Taxonomy" id="163714"/>
    <lineage>
        <taxon>Eukaryota</taxon>
        <taxon>Metazoa</taxon>
        <taxon>Ecdysozoa</taxon>
        <taxon>Arthropoda</taxon>
        <taxon>Crustacea</taxon>
        <taxon>Oligostraca</taxon>
        <taxon>Ostracoda</taxon>
        <taxon>Podocopa</taxon>
        <taxon>Podocopida</taxon>
        <taxon>Cytherocopina</taxon>
        <taxon>Cytheroidea</taxon>
        <taxon>Cytherideidae</taxon>
        <taxon>Cyprideis</taxon>
    </lineage>
</organism>
<dbReference type="SMART" id="SM00404">
    <property type="entry name" value="PTPc_motif"/>
    <property type="match status" value="1"/>
</dbReference>
<dbReference type="InterPro" id="IPR029021">
    <property type="entry name" value="Prot-tyrosine_phosphatase-like"/>
</dbReference>
<dbReference type="GO" id="GO:0005768">
    <property type="term" value="C:endosome"/>
    <property type="evidence" value="ECO:0007669"/>
    <property type="project" value="UniProtKB-SubCell"/>
</dbReference>
<dbReference type="PANTHER" id="PTHR23030">
    <property type="entry name" value="PCD6 INTERACTING PROTEIN-RELATED"/>
    <property type="match status" value="1"/>
</dbReference>
<feature type="region of interest" description="Disordered" evidence="6">
    <location>
        <begin position="1113"/>
        <end position="1157"/>
    </location>
</feature>
<feature type="compositionally biased region" description="Polar residues" evidence="6">
    <location>
        <begin position="1021"/>
        <end position="1033"/>
    </location>
</feature>
<feature type="coiled-coil region" evidence="5">
    <location>
        <begin position="675"/>
        <end position="709"/>
    </location>
</feature>
<name>A0A7R8WBP4_9CRUS</name>
<dbReference type="GO" id="GO:0043328">
    <property type="term" value="P:protein transport to vacuole involved in ubiquitin-dependent protein catabolic process via the multivesicular body sorting pathway"/>
    <property type="evidence" value="ECO:0007669"/>
    <property type="project" value="TreeGrafter"/>
</dbReference>
<dbReference type="GO" id="GO:0045022">
    <property type="term" value="P:early endosome to late endosome transport"/>
    <property type="evidence" value="ECO:0007669"/>
    <property type="project" value="TreeGrafter"/>
</dbReference>
<feature type="compositionally biased region" description="Low complexity" evidence="6">
    <location>
        <begin position="1331"/>
        <end position="1396"/>
    </location>
</feature>
<dbReference type="GO" id="GO:0048666">
    <property type="term" value="P:neuron development"/>
    <property type="evidence" value="ECO:0007669"/>
    <property type="project" value="UniProtKB-ARBA"/>
</dbReference>
<dbReference type="InterPro" id="IPR000242">
    <property type="entry name" value="PTP_cat"/>
</dbReference>
<evidence type="ECO:0000256" key="3">
    <source>
        <dbReference type="ARBA" id="ARBA00022490"/>
    </source>
</evidence>
<evidence type="ECO:0000256" key="4">
    <source>
        <dbReference type="ARBA" id="ARBA00022753"/>
    </source>
</evidence>
<dbReference type="Pfam" id="PF00378">
    <property type="entry name" value="ECH_1"/>
    <property type="match status" value="1"/>
</dbReference>
<dbReference type="Gene3D" id="1.10.12.10">
    <property type="entry name" value="Lyase 2-enoyl-coa Hydratase, Chain A, domain 2"/>
    <property type="match status" value="1"/>
</dbReference>
<feature type="compositionally biased region" description="Pro residues" evidence="6">
    <location>
        <begin position="1397"/>
        <end position="1408"/>
    </location>
</feature>
<dbReference type="InterPro" id="IPR029045">
    <property type="entry name" value="ClpP/crotonase-like_dom_sf"/>
</dbReference>
<feature type="region of interest" description="Disordered" evidence="6">
    <location>
        <begin position="1323"/>
        <end position="1501"/>
    </location>
</feature>
<feature type="compositionally biased region" description="Low complexity" evidence="6">
    <location>
        <begin position="1428"/>
        <end position="1478"/>
    </location>
</feature>
<evidence type="ECO:0000256" key="2">
    <source>
        <dbReference type="ARBA" id="ARBA00004496"/>
    </source>
</evidence>
<dbReference type="SMART" id="SM00194">
    <property type="entry name" value="PTPc"/>
    <property type="match status" value="1"/>
</dbReference>
<accession>A0A7R8WBP4</accession>
<dbReference type="GO" id="GO:0032456">
    <property type="term" value="P:endocytic recycling"/>
    <property type="evidence" value="ECO:0007669"/>
    <property type="project" value="TreeGrafter"/>
</dbReference>
<dbReference type="Pfam" id="PF00102">
    <property type="entry name" value="Y_phosphatase"/>
    <property type="match status" value="1"/>
</dbReference>
<keyword evidence="4" id="KW-0967">Endosome</keyword>
<protein>
    <submittedName>
        <fullName evidence="7">Uncharacterized protein</fullName>
    </submittedName>
</protein>
<dbReference type="GO" id="GO:0004725">
    <property type="term" value="F:protein tyrosine phosphatase activity"/>
    <property type="evidence" value="ECO:0007669"/>
    <property type="project" value="InterPro"/>
</dbReference>
<feature type="compositionally biased region" description="Low complexity" evidence="6">
    <location>
        <begin position="1061"/>
        <end position="1070"/>
    </location>
</feature>
<dbReference type="PROSITE" id="PS50056">
    <property type="entry name" value="TYR_PHOSPHATASE_2"/>
    <property type="match status" value="1"/>
</dbReference>
<dbReference type="CDD" id="cd06558">
    <property type="entry name" value="crotonase-like"/>
    <property type="match status" value="1"/>
</dbReference>
<evidence type="ECO:0000256" key="1">
    <source>
        <dbReference type="ARBA" id="ARBA00004177"/>
    </source>
</evidence>
<dbReference type="SUPFAM" id="SSF52799">
    <property type="entry name" value="(Phosphotyrosine protein) phosphatases II"/>
    <property type="match status" value="1"/>
</dbReference>
<dbReference type="Gene3D" id="1.20.140.50">
    <property type="entry name" value="alix/aip1 like domains"/>
    <property type="match status" value="1"/>
</dbReference>
<comment type="subcellular location">
    <subcellularLocation>
        <location evidence="2">Cytoplasm</location>
    </subcellularLocation>
    <subcellularLocation>
        <location evidence="1">Endosome</location>
    </subcellularLocation>
</comment>
<dbReference type="PANTHER" id="PTHR23030:SF30">
    <property type="entry name" value="TYROSINE-PROTEIN PHOSPHATASE NON-RECEPTOR TYPE 23"/>
    <property type="match status" value="1"/>
</dbReference>
<dbReference type="Gene3D" id="1.20.120.560">
    <property type="entry name" value="alix/aip1 in complex with the ypdl late domain"/>
    <property type="match status" value="1"/>
</dbReference>
<feature type="coiled-coil region" evidence="5">
    <location>
        <begin position="888"/>
        <end position="922"/>
    </location>
</feature>
<dbReference type="InterPro" id="IPR038499">
    <property type="entry name" value="BRO1_sf"/>
</dbReference>
<feature type="region of interest" description="Disordered" evidence="6">
    <location>
        <begin position="1061"/>
        <end position="1093"/>
    </location>
</feature>
<dbReference type="PRINTS" id="PR00700">
    <property type="entry name" value="PRTYPHPHTASE"/>
</dbReference>
<feature type="compositionally biased region" description="Basic and acidic residues" evidence="6">
    <location>
        <begin position="1929"/>
        <end position="1945"/>
    </location>
</feature>
<reference evidence="7" key="1">
    <citation type="submission" date="2020-11" db="EMBL/GenBank/DDBJ databases">
        <authorList>
            <person name="Tran Van P."/>
        </authorList>
    </citation>
    <scope>NUCLEOTIDE SEQUENCE</scope>
</reference>
<dbReference type="Pfam" id="PF03097">
    <property type="entry name" value="BRO1"/>
    <property type="match status" value="1"/>
</dbReference>
<feature type="compositionally biased region" description="Low complexity" evidence="6">
    <location>
        <begin position="1409"/>
        <end position="1421"/>
    </location>
</feature>
<dbReference type="InterPro" id="IPR001753">
    <property type="entry name" value="Enoyl-CoA_hydra/iso"/>
</dbReference>
<feature type="region of interest" description="Disordered" evidence="6">
    <location>
        <begin position="944"/>
        <end position="976"/>
    </location>
</feature>
<dbReference type="InterPro" id="IPR025304">
    <property type="entry name" value="ALIX_V_dom"/>
</dbReference>
<dbReference type="Gene3D" id="3.90.190.10">
    <property type="entry name" value="Protein tyrosine phosphatase superfamily"/>
    <property type="match status" value="1"/>
</dbReference>
<dbReference type="SUPFAM" id="SSF52096">
    <property type="entry name" value="ClpP/crotonase"/>
    <property type="match status" value="1"/>
</dbReference>
<feature type="compositionally biased region" description="Low complexity" evidence="6">
    <location>
        <begin position="1078"/>
        <end position="1093"/>
    </location>
</feature>
<dbReference type="PROSITE" id="PS51180">
    <property type="entry name" value="BRO1"/>
    <property type="match status" value="1"/>
</dbReference>
<dbReference type="InterPro" id="IPR014748">
    <property type="entry name" value="Enoyl-CoA_hydra_C"/>
</dbReference>
<keyword evidence="3" id="KW-0963">Cytoplasm</keyword>
<dbReference type="EMBL" id="OB660770">
    <property type="protein sequence ID" value="CAD7226191.1"/>
    <property type="molecule type" value="Genomic_DNA"/>
</dbReference>
<dbReference type="Gene3D" id="1.25.40.280">
    <property type="entry name" value="alix/aip1 like domains"/>
    <property type="match status" value="1"/>
</dbReference>
<dbReference type="OrthoDB" id="10266451at2759"/>
<dbReference type="InterPro" id="IPR003595">
    <property type="entry name" value="Tyr_Pase_cat"/>
</dbReference>
<dbReference type="InterPro" id="IPR004328">
    <property type="entry name" value="BRO1_dom"/>
</dbReference>
<dbReference type="InterPro" id="IPR000387">
    <property type="entry name" value="Tyr_Pase_dom"/>
</dbReference>
<evidence type="ECO:0000313" key="7">
    <source>
        <dbReference type="EMBL" id="CAD7226191.1"/>
    </source>
</evidence>
<dbReference type="Gene3D" id="3.90.226.10">
    <property type="entry name" value="2-enoyl-CoA Hydratase, Chain A, domain 1"/>
    <property type="match status" value="1"/>
</dbReference>
<dbReference type="PROSITE" id="PS50055">
    <property type="entry name" value="TYR_PHOSPHATASE_PTP"/>
    <property type="match status" value="1"/>
</dbReference>
<feature type="region of interest" description="Disordered" evidence="6">
    <location>
        <begin position="1920"/>
        <end position="1974"/>
    </location>
</feature>
<feature type="compositionally biased region" description="Low complexity" evidence="6">
    <location>
        <begin position="1145"/>
        <end position="1157"/>
    </location>
</feature>
<feature type="region of interest" description="Disordered" evidence="6">
    <location>
        <begin position="1229"/>
        <end position="1249"/>
    </location>
</feature>
<proteinExistence type="predicted"/>
<feature type="compositionally biased region" description="Polar residues" evidence="6">
    <location>
        <begin position="991"/>
        <end position="1004"/>
    </location>
</feature>
<keyword evidence="5" id="KW-0175">Coiled coil</keyword>